<evidence type="ECO:0000313" key="4">
    <source>
        <dbReference type="EMBL" id="AIG27416.1"/>
    </source>
</evidence>
<sequence>MEHATDQVQSKMNRLKNMAFGGGALAVGGVLAFNSIANAADEVVTRAGNLQEIMTEIKAQTFGKQLFDPSSANEITQKMKEIEDLSTRLGLETTFSNLDAGEVIRDLQKGGLQYKDIMDGAAEATIKFAQLNQMAPTAAAELMVQTRAGFQLTGQQMLEAADTVTKVAAASSAGAEDINRGLGNMAGVASQMWGTRGKFEQVMDSSALVALTRTQTAEGSSAGTFVRNFLERLVPQTKQQTAYMASVGWLDKNDKSLFLDYSKDPRGQLKSATEIAKILRKTVGSNKIIADEKAVEKEFALVEQGMGTDKLIKLFHKVFGEQGGRTAYTLLRSGEGSLEEILNNVDTQLSLNDRVKMQMENFNQVKDTAGEAWNTFLTSLGSPLLESGTKFFAFLNDQLSEAALYFQQHPEVSKYMFAIAGGVAALAGIGGIITVTAASFGALSLGLSAAGIGLGTIALVSGGVLLAIGAIAGGAYLIYKNWDELQPYAKAVWDGIKDAISPVVDWVKTNVIPVFTSIGDSLEGQFKRLEEWVGTNKSKIEGFFGFSRKTERVGNDPEGKEVLSWKPPSWLKAAGGIAALFIGGKALDRTVSTLSKLRGVMSAVGRIGGPIKFFGAFIRGEVEMKKFGGIFKKTFALLKKIPGVSGITRIGTAFFAVGKRIIGVLPAITRFGGLFARVMGANARLIGKGIMQIAKLGGSFAWLAARALWMGGRVALAWVIGLGPVGWIIAGATALVVAGIAAWNSNFLGFRDKMTALWKYIKEKASAVWDWLSSLPSEAVQWGENLMKMFAEGITNGIAWVKQSAEDAASTLKQFLGFSSPTEKGPASKSDRWAPNLMKMFSEGITDSLPHLQSATGTVAEALRNNLNKSIEVAPKLSSKLSDTVQTDIGLSDHSIRVKGPSELPRSEKVDLHFYIYQQPGEDTEAFVDRVANKVIRKMGRDAQRANMTMGRGAFGGAT</sequence>
<dbReference type="STRING" id="1042163.BRLA_c031040"/>
<keyword evidence="2" id="KW-0812">Transmembrane</keyword>
<keyword evidence="1" id="KW-1188">Viral release from host cell</keyword>
<keyword evidence="2" id="KW-0472">Membrane</keyword>
<evidence type="ECO:0000256" key="2">
    <source>
        <dbReference type="SAM" id="Phobius"/>
    </source>
</evidence>
<dbReference type="KEGG" id="blr:BRLA_c031040"/>
<evidence type="ECO:0000256" key="1">
    <source>
        <dbReference type="ARBA" id="ARBA00022612"/>
    </source>
</evidence>
<feature type="domain" description="Phage tail tape measure protein" evidence="3">
    <location>
        <begin position="84"/>
        <end position="284"/>
    </location>
</feature>
<evidence type="ECO:0000259" key="3">
    <source>
        <dbReference type="Pfam" id="PF10145"/>
    </source>
</evidence>
<dbReference type="PANTHER" id="PTHR37813">
    <property type="entry name" value="FELS-2 PROPHAGE PROTEIN"/>
    <property type="match status" value="1"/>
</dbReference>
<feature type="transmembrane region" description="Helical" evidence="2">
    <location>
        <begin position="415"/>
        <end position="440"/>
    </location>
</feature>
<dbReference type="eggNOG" id="COG5412">
    <property type="taxonomic scope" value="Bacteria"/>
</dbReference>
<name>A0A075R7M1_BRELA</name>
<dbReference type="AlphaFoldDB" id="A0A075R7M1"/>
<protein>
    <submittedName>
        <fullName evidence="4">Phage tail tape measure protein</fullName>
    </submittedName>
</protein>
<evidence type="ECO:0000313" key="5">
    <source>
        <dbReference type="Proteomes" id="UP000005850"/>
    </source>
</evidence>
<organism evidence="4 5">
    <name type="scientific">Brevibacillus laterosporus LMG 15441</name>
    <dbReference type="NCBI Taxonomy" id="1042163"/>
    <lineage>
        <taxon>Bacteria</taxon>
        <taxon>Bacillati</taxon>
        <taxon>Bacillota</taxon>
        <taxon>Bacilli</taxon>
        <taxon>Bacillales</taxon>
        <taxon>Paenibacillaceae</taxon>
        <taxon>Brevibacillus</taxon>
    </lineage>
</organism>
<dbReference type="InterPro" id="IPR010090">
    <property type="entry name" value="Phage_tape_meas"/>
</dbReference>
<proteinExistence type="predicted"/>
<keyword evidence="5" id="KW-1185">Reference proteome</keyword>
<feature type="transmembrane region" description="Helical" evidence="2">
    <location>
        <begin position="452"/>
        <end position="479"/>
    </location>
</feature>
<dbReference type="HOGENOM" id="CLU_002005_2_1_9"/>
<dbReference type="NCBIfam" id="TIGR01760">
    <property type="entry name" value="tape_meas_TP901"/>
    <property type="match status" value="1"/>
</dbReference>
<dbReference type="eggNOG" id="COG5283">
    <property type="taxonomic scope" value="Bacteria"/>
</dbReference>
<dbReference type="Proteomes" id="UP000005850">
    <property type="component" value="Chromosome"/>
</dbReference>
<dbReference type="EMBL" id="CP007806">
    <property type="protein sequence ID" value="AIG27416.1"/>
    <property type="molecule type" value="Genomic_DNA"/>
</dbReference>
<dbReference type="Pfam" id="PF10145">
    <property type="entry name" value="PhageMin_Tail"/>
    <property type="match status" value="1"/>
</dbReference>
<feature type="transmembrane region" description="Helical" evidence="2">
    <location>
        <begin position="726"/>
        <end position="744"/>
    </location>
</feature>
<dbReference type="PANTHER" id="PTHR37813:SF1">
    <property type="entry name" value="FELS-2 PROPHAGE PROTEIN"/>
    <property type="match status" value="1"/>
</dbReference>
<keyword evidence="2" id="KW-1133">Transmembrane helix</keyword>
<reference evidence="4 5" key="1">
    <citation type="journal article" date="2011" name="J. Bacteriol.">
        <title>Genome sequence of Brevibacillus laterosporus LMG 15441, a pathogen of invertebrates.</title>
        <authorList>
            <person name="Djukic M."/>
            <person name="Poehlein A."/>
            <person name="Thurmer A."/>
            <person name="Daniel R."/>
        </authorList>
    </citation>
    <scope>NUCLEOTIDE SEQUENCE [LARGE SCALE GENOMIC DNA]</scope>
    <source>
        <strain evidence="4 5">LMG 15441</strain>
    </source>
</reference>
<feature type="transmembrane region" description="Helical" evidence="2">
    <location>
        <begin position="700"/>
        <end position="720"/>
    </location>
</feature>
<accession>A0A075R7M1</accession>
<gene>
    <name evidence="4" type="ORF">BRLA_c031040</name>
</gene>